<dbReference type="GO" id="GO:0005886">
    <property type="term" value="C:plasma membrane"/>
    <property type="evidence" value="ECO:0007669"/>
    <property type="project" value="UniProtKB-SubCell"/>
</dbReference>
<evidence type="ECO:0000256" key="7">
    <source>
        <dbReference type="SAM" id="Phobius"/>
    </source>
</evidence>
<protein>
    <submittedName>
        <fullName evidence="8">Lysophospholipid transporter LplT</fullName>
    </submittedName>
</protein>
<feature type="transmembrane region" description="Helical" evidence="7">
    <location>
        <begin position="128"/>
        <end position="149"/>
    </location>
</feature>
<comment type="subcellular location">
    <subcellularLocation>
        <location evidence="1">Cell membrane</location>
        <topology evidence="1">Multi-pass membrane protein</topology>
    </subcellularLocation>
</comment>
<dbReference type="InterPro" id="IPR036259">
    <property type="entry name" value="MFS_trans_sf"/>
</dbReference>
<reference evidence="8 9" key="1">
    <citation type="submission" date="2019-08" db="EMBL/GenBank/DDBJ databases">
        <title>Pelomicrobium methylotrophicum gen. nov., sp. nov. a moderately thermophilic, facultatively anaerobic, lithoautotrophic and methylotrophic bacterium isolated from a terrestrial mud volcano.</title>
        <authorList>
            <person name="Slobodkina G.B."/>
            <person name="Merkel A.Y."/>
            <person name="Slobodkin A.I."/>
        </authorList>
    </citation>
    <scope>NUCLEOTIDE SEQUENCE [LARGE SCALE GENOMIC DNA]</scope>
    <source>
        <strain evidence="8 9">SM250</strain>
    </source>
</reference>
<keyword evidence="2" id="KW-0813">Transport</keyword>
<dbReference type="InParanoid" id="A0A5C7EIU7"/>
<feature type="transmembrane region" description="Helical" evidence="7">
    <location>
        <begin position="83"/>
        <end position="108"/>
    </location>
</feature>
<organism evidence="8 9">
    <name type="scientific">Pelomicrobium methylotrophicum</name>
    <dbReference type="NCBI Taxonomy" id="2602750"/>
    <lineage>
        <taxon>Bacteria</taxon>
        <taxon>Pseudomonadati</taxon>
        <taxon>Pseudomonadota</taxon>
        <taxon>Hydrogenophilia</taxon>
        <taxon>Hydrogenophilia incertae sedis</taxon>
        <taxon>Pelomicrobium</taxon>
    </lineage>
</organism>
<evidence type="ECO:0000256" key="4">
    <source>
        <dbReference type="ARBA" id="ARBA00022692"/>
    </source>
</evidence>
<dbReference type="Gene3D" id="1.20.1250.20">
    <property type="entry name" value="MFS general substrate transporter like domains"/>
    <property type="match status" value="1"/>
</dbReference>
<gene>
    <name evidence="8" type="primary">lplT</name>
    <name evidence="8" type="ORF">FR698_11225</name>
</gene>
<feature type="transmembrane region" description="Helical" evidence="7">
    <location>
        <begin position="376"/>
        <end position="396"/>
    </location>
</feature>
<keyword evidence="3" id="KW-1003">Cell membrane</keyword>
<keyword evidence="5 7" id="KW-1133">Transmembrane helix</keyword>
<sequence>MNFGFFTILAAQFFSSLADNALLFAAIALLEDRAAPAWQTPVLQQFFVFSYIVLAPFVGPFADALPKGRVMFVSNAVKFSGCLAMLAGLNPLYAYGLVGIGAAMYSPAKYGILTEYLPPAKLVWANGWMEGLTVASIILGAIVGGILIGPNAEAVASRLQVTGIESAAELALVVIVAIYVVAAVFNLYIPRVALDHKLPKRTLGYILHDFWHCFRLLWRDPLGQVSLAVTTLFWGAGATLRLIVLTWAAVALGFNREQATQLTAVVAVGIALGSVLAAKYVHLERSVKVLPVGVAMGLVVIAMTLTNDWRVAFVLLTVIGAMAGYFVVPMNALLQHRGHLLMGAGHSIAVQNFNENLSILVMLGAYAMMIRADLSVYSIIVVFGVFVALAMSYLWHKHGHDQDQGRI</sequence>
<evidence type="ECO:0000313" key="8">
    <source>
        <dbReference type="EMBL" id="TXF11279.1"/>
    </source>
</evidence>
<feature type="transmembrane region" description="Helical" evidence="7">
    <location>
        <begin position="225"/>
        <end position="250"/>
    </location>
</feature>
<feature type="transmembrane region" description="Helical" evidence="7">
    <location>
        <begin position="289"/>
        <end position="305"/>
    </location>
</feature>
<accession>A0A5C7EIU7</accession>
<feature type="transmembrane region" description="Helical" evidence="7">
    <location>
        <begin position="42"/>
        <end position="62"/>
    </location>
</feature>
<proteinExistence type="predicted"/>
<feature type="transmembrane region" description="Helical" evidence="7">
    <location>
        <begin position="262"/>
        <end position="282"/>
    </location>
</feature>
<feature type="transmembrane region" description="Helical" evidence="7">
    <location>
        <begin position="353"/>
        <end position="370"/>
    </location>
</feature>
<dbReference type="PANTHER" id="PTHR43266:SF2">
    <property type="entry name" value="MAJOR FACILITATOR SUPERFAMILY (MFS) PROFILE DOMAIN-CONTAINING PROTEIN"/>
    <property type="match status" value="1"/>
</dbReference>
<dbReference type="EMBL" id="VPFL01000015">
    <property type="protein sequence ID" value="TXF11279.1"/>
    <property type="molecule type" value="Genomic_DNA"/>
</dbReference>
<dbReference type="GO" id="GO:0022857">
    <property type="term" value="F:transmembrane transporter activity"/>
    <property type="evidence" value="ECO:0007669"/>
    <property type="project" value="InterPro"/>
</dbReference>
<dbReference type="RefSeq" id="WP_147800295.1">
    <property type="nucleotide sequence ID" value="NZ_VPFL01000015.1"/>
</dbReference>
<keyword evidence="4 7" id="KW-0812">Transmembrane</keyword>
<evidence type="ECO:0000256" key="3">
    <source>
        <dbReference type="ARBA" id="ARBA00022475"/>
    </source>
</evidence>
<evidence type="ECO:0000256" key="5">
    <source>
        <dbReference type="ARBA" id="ARBA00022989"/>
    </source>
</evidence>
<feature type="transmembrane region" description="Helical" evidence="7">
    <location>
        <begin position="170"/>
        <end position="190"/>
    </location>
</feature>
<dbReference type="SUPFAM" id="SSF103473">
    <property type="entry name" value="MFS general substrate transporter"/>
    <property type="match status" value="1"/>
</dbReference>
<dbReference type="FunCoup" id="A0A5C7EIU7">
    <property type="interactions" value="60"/>
</dbReference>
<dbReference type="InterPro" id="IPR011701">
    <property type="entry name" value="MFS"/>
</dbReference>
<dbReference type="AlphaFoldDB" id="A0A5C7EIU7"/>
<dbReference type="NCBIfam" id="NF008397">
    <property type="entry name" value="PRK11195.1"/>
    <property type="match status" value="1"/>
</dbReference>
<evidence type="ECO:0000256" key="6">
    <source>
        <dbReference type="ARBA" id="ARBA00023136"/>
    </source>
</evidence>
<dbReference type="OrthoDB" id="9803968at2"/>
<feature type="transmembrane region" description="Helical" evidence="7">
    <location>
        <begin position="311"/>
        <end position="333"/>
    </location>
</feature>
<keyword evidence="9" id="KW-1185">Reference proteome</keyword>
<keyword evidence="6 7" id="KW-0472">Membrane</keyword>
<evidence type="ECO:0000256" key="1">
    <source>
        <dbReference type="ARBA" id="ARBA00004651"/>
    </source>
</evidence>
<dbReference type="PANTHER" id="PTHR43266">
    <property type="entry name" value="MACROLIDE-EFFLUX PROTEIN"/>
    <property type="match status" value="1"/>
</dbReference>
<dbReference type="Proteomes" id="UP000321201">
    <property type="component" value="Unassembled WGS sequence"/>
</dbReference>
<evidence type="ECO:0000256" key="2">
    <source>
        <dbReference type="ARBA" id="ARBA00022448"/>
    </source>
</evidence>
<name>A0A5C7EIU7_9PROT</name>
<comment type="caution">
    <text evidence="8">The sequence shown here is derived from an EMBL/GenBank/DDBJ whole genome shotgun (WGS) entry which is preliminary data.</text>
</comment>
<evidence type="ECO:0000313" key="9">
    <source>
        <dbReference type="Proteomes" id="UP000321201"/>
    </source>
</evidence>
<dbReference type="Pfam" id="PF07690">
    <property type="entry name" value="MFS_1"/>
    <property type="match status" value="1"/>
</dbReference>